<dbReference type="InterPro" id="IPR036514">
    <property type="entry name" value="SGNH_hydro_sf"/>
</dbReference>
<reference evidence="2" key="1">
    <citation type="submission" date="2010-12" db="EMBL/GenBank/DDBJ databases">
        <title>Complete sequence of Bacillus cellulosilyticus DSM 2522.</title>
        <authorList>
            <consortium name="US DOE Joint Genome Institute"/>
            <person name="Lucas S."/>
            <person name="Copeland A."/>
            <person name="Lapidus A."/>
            <person name="Cheng J.-F."/>
            <person name="Bruce D."/>
            <person name="Goodwin L."/>
            <person name="Pitluck S."/>
            <person name="Chertkov O."/>
            <person name="Detter J.C."/>
            <person name="Han C."/>
            <person name="Tapia R."/>
            <person name="Land M."/>
            <person name="Hauser L."/>
            <person name="Jeffries C."/>
            <person name="Kyrpides N."/>
            <person name="Ivanova N."/>
            <person name="Mikhailova N."/>
            <person name="Brumm P."/>
            <person name="Mead D."/>
            <person name="Woyke T."/>
        </authorList>
    </citation>
    <scope>NUCLEOTIDE SEQUENCE [LARGE SCALE GENOMIC DNA]</scope>
    <source>
        <strain evidence="2">DSM 2522</strain>
    </source>
</reference>
<organism evidence="2 3">
    <name type="scientific">Evansella cellulosilytica (strain ATCC 21833 / DSM 2522 / FERM P-1141 / JCM 9156 / N-4)</name>
    <name type="common">Bacillus cellulosilyticus</name>
    <dbReference type="NCBI Taxonomy" id="649639"/>
    <lineage>
        <taxon>Bacteria</taxon>
        <taxon>Bacillati</taxon>
        <taxon>Bacillota</taxon>
        <taxon>Bacilli</taxon>
        <taxon>Bacillales</taxon>
        <taxon>Bacillaceae</taxon>
        <taxon>Evansella</taxon>
    </lineage>
</organism>
<dbReference type="GO" id="GO:0004622">
    <property type="term" value="F:phosphatidylcholine lysophospholipase activity"/>
    <property type="evidence" value="ECO:0007669"/>
    <property type="project" value="TreeGrafter"/>
</dbReference>
<dbReference type="AlphaFoldDB" id="E6TTI1"/>
<dbReference type="eggNOG" id="COG2755">
    <property type="taxonomic scope" value="Bacteria"/>
</dbReference>
<evidence type="ECO:0000259" key="1">
    <source>
        <dbReference type="Pfam" id="PF13472"/>
    </source>
</evidence>
<protein>
    <submittedName>
        <fullName evidence="2">Lipolytic protein G-D-S-L family</fullName>
    </submittedName>
</protein>
<dbReference type="EMBL" id="CP002394">
    <property type="protein sequence ID" value="ADU29617.1"/>
    <property type="molecule type" value="Genomic_DNA"/>
</dbReference>
<dbReference type="PANTHER" id="PTHR30383:SF27">
    <property type="entry name" value="SPORE GERMINATION LIPASE LIPC"/>
    <property type="match status" value="1"/>
</dbReference>
<dbReference type="SUPFAM" id="SSF52266">
    <property type="entry name" value="SGNH hydrolase"/>
    <property type="match status" value="1"/>
</dbReference>
<dbReference type="InterPro" id="IPR013830">
    <property type="entry name" value="SGNH_hydro"/>
</dbReference>
<dbReference type="Pfam" id="PF13472">
    <property type="entry name" value="Lipase_GDSL_2"/>
    <property type="match status" value="1"/>
</dbReference>
<accession>E6TTI1</accession>
<dbReference type="RefSeq" id="WP_013487955.1">
    <property type="nucleotide sequence ID" value="NC_014829.1"/>
</dbReference>
<proteinExistence type="predicted"/>
<dbReference type="STRING" id="649639.Bcell_1352"/>
<evidence type="ECO:0000313" key="2">
    <source>
        <dbReference type="EMBL" id="ADU29617.1"/>
    </source>
</evidence>
<dbReference type="Gene3D" id="3.40.50.1110">
    <property type="entry name" value="SGNH hydrolase"/>
    <property type="match status" value="1"/>
</dbReference>
<dbReference type="InterPro" id="IPR051532">
    <property type="entry name" value="Ester_Hydrolysis_Enzymes"/>
</dbReference>
<feature type="domain" description="SGNH hydrolase-type esterase" evidence="1">
    <location>
        <begin position="8"/>
        <end position="195"/>
    </location>
</feature>
<sequence>MKQINYTALGDSLTVGAGSLTKAGFVEQYSTLLQYNFRLPVRTQTFAKRGIPSATLLHMIYSTPQIRQSIFHADIITISIGGNDLLQANKKFKKVNNQIVFQEAYDIYQKNIQAIVQEIKKIKATSNKKYTIQFIGLYNPLPQLHYSNYWVQAFNQFLHSLQSEHVKYVDLYYNFRQQGKSVLQFGIHPNGRGHSIIANSLVYSIIH</sequence>
<dbReference type="PANTHER" id="PTHR30383">
    <property type="entry name" value="THIOESTERASE 1/PROTEASE 1/LYSOPHOSPHOLIPASE L1"/>
    <property type="match status" value="1"/>
</dbReference>
<dbReference type="OrthoDB" id="26855at2"/>
<name>E6TTI1_EVAC2</name>
<evidence type="ECO:0000313" key="3">
    <source>
        <dbReference type="Proteomes" id="UP000001401"/>
    </source>
</evidence>
<dbReference type="Proteomes" id="UP000001401">
    <property type="component" value="Chromosome"/>
</dbReference>
<dbReference type="KEGG" id="bco:Bcell_1352"/>
<gene>
    <name evidence="2" type="ordered locus">Bcell_1352</name>
</gene>
<keyword evidence="3" id="KW-1185">Reference proteome</keyword>
<dbReference type="HOGENOM" id="CLU_076859_3_0_9"/>